<accession>A0ABT3CXL8</accession>
<evidence type="ECO:0000259" key="2">
    <source>
        <dbReference type="Pfam" id="PF01433"/>
    </source>
</evidence>
<reference evidence="3 4" key="1">
    <citation type="submission" date="2022-10" db="EMBL/GenBank/DDBJ databases">
        <title>Comparative genomics and taxonomic characterization of three novel marine species of genus Reichenbachiella exhibiting antioxidant and polysaccharide degradation activities.</title>
        <authorList>
            <person name="Muhammad N."/>
            <person name="Lee Y.-J."/>
            <person name="Ko J."/>
            <person name="Kim S.-G."/>
        </authorList>
    </citation>
    <scope>NUCLEOTIDE SEQUENCE [LARGE SCALE GENOMIC DNA]</scope>
    <source>
        <strain evidence="3 4">ABR2-5</strain>
    </source>
</reference>
<proteinExistence type="predicted"/>
<dbReference type="SUPFAM" id="SSF55486">
    <property type="entry name" value="Metalloproteases ('zincins'), catalytic domain"/>
    <property type="match status" value="1"/>
</dbReference>
<dbReference type="InterPro" id="IPR014782">
    <property type="entry name" value="Peptidase_M1_dom"/>
</dbReference>
<evidence type="ECO:0000256" key="1">
    <source>
        <dbReference type="SAM" id="MobiDB-lite"/>
    </source>
</evidence>
<evidence type="ECO:0000313" key="4">
    <source>
        <dbReference type="Proteomes" id="UP001300692"/>
    </source>
</evidence>
<sequence>MSEAAMIGMISVIVHEVGHNWFPMIVSSDERKWMWMDEGLNSFVEQVTMAERYPQYHSLVPQDIVPYMKGNQDVMRPIMTTSDVESLSRLGANYYNKPAVGLQMLRETIVGRELFDQAFKEYSTRWMYKHPNPGDLFRTLSDATGTNMDWFIRGWFFTTDNVDINLDKVKWYQLKEEEVSVENKGKKVKSKISGSSDESSESNDFSNGPEPFAVRATPDSHYGGFLSRIDEAKMRDQLSGKNIYELTFTNEGGLVMPVIIEWTYTDGSKEVERLPAEIWQLNEYKVKRTFLKDKEVSSIKIDPNNELADVNLSNNSFPRAEEKSEFDEFKKDSK</sequence>
<dbReference type="PANTHER" id="PTHR11533:SF174">
    <property type="entry name" value="PUROMYCIN-SENSITIVE AMINOPEPTIDASE-RELATED"/>
    <property type="match status" value="1"/>
</dbReference>
<dbReference type="EMBL" id="JAOYOD010000001">
    <property type="protein sequence ID" value="MCV9388230.1"/>
    <property type="molecule type" value="Genomic_DNA"/>
</dbReference>
<dbReference type="Gene3D" id="1.10.390.10">
    <property type="entry name" value="Neutral Protease Domain 2"/>
    <property type="match status" value="1"/>
</dbReference>
<dbReference type="Proteomes" id="UP001300692">
    <property type="component" value="Unassembled WGS sequence"/>
</dbReference>
<dbReference type="Pfam" id="PF01433">
    <property type="entry name" value="Peptidase_M1"/>
    <property type="match status" value="1"/>
</dbReference>
<keyword evidence="3" id="KW-0378">Hydrolase</keyword>
<comment type="caution">
    <text evidence="3">The sequence shown here is derived from an EMBL/GenBank/DDBJ whole genome shotgun (WGS) entry which is preliminary data.</text>
</comment>
<keyword evidence="4" id="KW-1185">Reference proteome</keyword>
<dbReference type="InterPro" id="IPR027268">
    <property type="entry name" value="Peptidase_M4/M1_CTD_sf"/>
</dbReference>
<organism evidence="3 4">
    <name type="scientific">Reichenbachiella ulvae</name>
    <dbReference type="NCBI Taxonomy" id="2980104"/>
    <lineage>
        <taxon>Bacteria</taxon>
        <taxon>Pseudomonadati</taxon>
        <taxon>Bacteroidota</taxon>
        <taxon>Cytophagia</taxon>
        <taxon>Cytophagales</taxon>
        <taxon>Reichenbachiellaceae</taxon>
        <taxon>Reichenbachiella</taxon>
    </lineage>
</organism>
<feature type="domain" description="Peptidase M1 membrane alanine aminopeptidase" evidence="2">
    <location>
        <begin position="9"/>
        <end position="155"/>
    </location>
</feature>
<name>A0ABT3CXL8_9BACT</name>
<feature type="compositionally biased region" description="Low complexity" evidence="1">
    <location>
        <begin position="191"/>
        <end position="208"/>
    </location>
</feature>
<keyword evidence="3" id="KW-0031">Aminopeptidase</keyword>
<keyword evidence="3" id="KW-0645">Protease</keyword>
<dbReference type="RefSeq" id="WP_264139066.1">
    <property type="nucleotide sequence ID" value="NZ_JAOYOD010000001.1"/>
</dbReference>
<feature type="region of interest" description="Disordered" evidence="1">
    <location>
        <begin position="185"/>
        <end position="216"/>
    </location>
</feature>
<dbReference type="PANTHER" id="PTHR11533">
    <property type="entry name" value="PROTEASE M1 ZINC METALLOPROTEASE"/>
    <property type="match status" value="1"/>
</dbReference>
<dbReference type="InterPro" id="IPR050344">
    <property type="entry name" value="Peptidase_M1_aminopeptidases"/>
</dbReference>
<protein>
    <submittedName>
        <fullName evidence="3">M1 family aminopeptidase</fullName>
    </submittedName>
</protein>
<dbReference type="GO" id="GO:0004177">
    <property type="term" value="F:aminopeptidase activity"/>
    <property type="evidence" value="ECO:0007669"/>
    <property type="project" value="UniProtKB-KW"/>
</dbReference>
<gene>
    <name evidence="3" type="ORF">N7U62_16225</name>
</gene>
<evidence type="ECO:0000313" key="3">
    <source>
        <dbReference type="EMBL" id="MCV9388230.1"/>
    </source>
</evidence>